<evidence type="ECO:0000259" key="9">
    <source>
        <dbReference type="Pfam" id="PF00749"/>
    </source>
</evidence>
<dbReference type="PRINTS" id="PR00987">
    <property type="entry name" value="TRNASYNTHGLU"/>
</dbReference>
<keyword evidence="8" id="KW-0648">Protein biosynthesis</keyword>
<evidence type="ECO:0000256" key="1">
    <source>
        <dbReference type="ARBA" id="ARBA00022598"/>
    </source>
</evidence>
<dbReference type="RefSeq" id="WP_013294177.1">
    <property type="nucleotide sequence ID" value="NC_014394.1"/>
</dbReference>
<dbReference type="eggNOG" id="COG0008">
    <property type="taxonomic scope" value="Bacteria"/>
</dbReference>
<keyword evidence="4 7" id="KW-0862">Zinc</keyword>
<dbReference type="HAMAP" id="MF_01428">
    <property type="entry name" value="Glu_Q_tRNA_synth"/>
    <property type="match status" value="1"/>
</dbReference>
<feature type="binding site" evidence="7">
    <location>
        <position position="104"/>
    </location>
    <ligand>
        <name>Zn(2+)</name>
        <dbReference type="ChEBI" id="CHEBI:29105"/>
    </ligand>
</feature>
<dbReference type="InterPro" id="IPR014729">
    <property type="entry name" value="Rossmann-like_a/b/a_fold"/>
</dbReference>
<dbReference type="EMBL" id="CP002159">
    <property type="protein sequence ID" value="ADL56254.1"/>
    <property type="molecule type" value="Genomic_DNA"/>
</dbReference>
<keyword evidence="2 7" id="KW-0479">Metal-binding</keyword>
<comment type="similarity">
    <text evidence="7">Belongs to the class-I aminoacyl-tRNA synthetase family. GluQ subfamily.</text>
</comment>
<feature type="binding site" evidence="7">
    <location>
        <position position="46"/>
    </location>
    <ligand>
        <name>L-glutamate</name>
        <dbReference type="ChEBI" id="CHEBI:29985"/>
    </ligand>
</feature>
<feature type="binding site" evidence="7">
    <location>
        <position position="122"/>
    </location>
    <ligand>
        <name>Zn(2+)</name>
        <dbReference type="ChEBI" id="CHEBI:29105"/>
    </ligand>
</feature>
<dbReference type="STRING" id="395494.Galf_2250"/>
<reference evidence="10 11" key="1">
    <citation type="submission" date="2010-08" db="EMBL/GenBank/DDBJ databases">
        <title>Complete sequence of Gallionella capsiferriformans ES-2.</title>
        <authorList>
            <consortium name="US DOE Joint Genome Institute"/>
            <person name="Lucas S."/>
            <person name="Copeland A."/>
            <person name="Lapidus A."/>
            <person name="Cheng J.-F."/>
            <person name="Bruce D."/>
            <person name="Goodwin L."/>
            <person name="Pitluck S."/>
            <person name="Chertkov O."/>
            <person name="Davenport K.W."/>
            <person name="Detter J.C."/>
            <person name="Han C."/>
            <person name="Tapia R."/>
            <person name="Land M."/>
            <person name="Hauser L."/>
            <person name="Chang Y.-J."/>
            <person name="Jeffries C."/>
            <person name="Kyrpides N."/>
            <person name="Ivanova N."/>
            <person name="Mikhailova N."/>
            <person name="Shelobolina E.S."/>
            <person name="Picardal F."/>
            <person name="Roden E."/>
            <person name="Emerson D."/>
            <person name="Woyke T."/>
        </authorList>
    </citation>
    <scope>NUCLEOTIDE SEQUENCE [LARGE SCALE GENOMIC DNA]</scope>
    <source>
        <strain evidence="10 11">ES-2</strain>
    </source>
</reference>
<feature type="binding site" evidence="7">
    <location>
        <position position="126"/>
    </location>
    <ligand>
        <name>Zn(2+)</name>
        <dbReference type="ChEBI" id="CHEBI:29105"/>
    </ligand>
</feature>
<evidence type="ECO:0000313" key="11">
    <source>
        <dbReference type="Proteomes" id="UP000001235"/>
    </source>
</evidence>
<dbReference type="GO" id="GO:0006400">
    <property type="term" value="P:tRNA modification"/>
    <property type="evidence" value="ECO:0007669"/>
    <property type="project" value="InterPro"/>
</dbReference>
<feature type="binding site" evidence="7">
    <location>
        <position position="180"/>
    </location>
    <ligand>
        <name>L-glutamate</name>
        <dbReference type="ChEBI" id="CHEBI:29985"/>
    </ligand>
</feature>
<evidence type="ECO:0000256" key="3">
    <source>
        <dbReference type="ARBA" id="ARBA00022741"/>
    </source>
</evidence>
<keyword evidence="5 7" id="KW-0067">ATP-binding</keyword>
<dbReference type="KEGG" id="gca:Galf_2250"/>
<dbReference type="Proteomes" id="UP000001235">
    <property type="component" value="Chromosome"/>
</dbReference>
<dbReference type="GO" id="GO:0005524">
    <property type="term" value="F:ATP binding"/>
    <property type="evidence" value="ECO:0007669"/>
    <property type="project" value="UniProtKB-KW"/>
</dbReference>
<dbReference type="EC" id="6.1.1.-" evidence="7"/>
<keyword evidence="6 7" id="KW-0030">Aminoacyl-tRNA synthetase</keyword>
<accession>D9SIU1</accession>
<comment type="cofactor">
    <cofactor evidence="7">
        <name>Zn(2+)</name>
        <dbReference type="ChEBI" id="CHEBI:29105"/>
    </cofactor>
    <text evidence="7">Binds 1 zinc ion per subunit.</text>
</comment>
<feature type="short sequence motif" description="'KMSKS' region" evidence="7">
    <location>
        <begin position="236"/>
        <end position="240"/>
    </location>
</feature>
<dbReference type="AlphaFoldDB" id="D9SIU1"/>
<dbReference type="OrthoDB" id="9807503at2"/>
<gene>
    <name evidence="7" type="primary">gluQ</name>
    <name evidence="10" type="ordered locus">Galf_2250</name>
</gene>
<protein>
    <recommendedName>
        <fullName evidence="7">Glutamyl-Q tRNA(Asp) synthetase</fullName>
        <shortName evidence="7">Glu-Q-RSs</shortName>
        <ecNumber evidence="7">6.1.1.-</ecNumber>
    </recommendedName>
</protein>
<sequence>MSKSSDYRGRFAPSPSGPLHMGSLIAAVGSYLDAKSRHGTWLVRMEDLDTPRCVPGAADNILNTLTNFGLISDEPVMYQSQRTSAYQDAFDQLFRDGRLYPCACTRREIADSALHRGSELIYPGKCRAGLADSREARSWRVRVEQTRIKFTDRLQGQFAQNLACDAGDFLLKRADGLFAYQLAVVVDDAEQQISDVVRGADLLDSTLRQIYLQQLLHLNTPTYMHFPVAVNQQGEKLSKQTRARAVEPDNAAATLCKVLEFLGQSPPASLRKKTALLAWAVDNWRPEILSGHRQRTV</sequence>
<dbReference type="NCBIfam" id="TIGR03838">
    <property type="entry name" value="queuosine_YadB"/>
    <property type="match status" value="1"/>
</dbReference>
<evidence type="ECO:0000256" key="4">
    <source>
        <dbReference type="ARBA" id="ARBA00022833"/>
    </source>
</evidence>
<feature type="short sequence motif" description="'HIGH' region" evidence="7">
    <location>
        <begin position="13"/>
        <end position="23"/>
    </location>
</feature>
<organism evidence="10 11">
    <name type="scientific">Gallionella capsiferriformans (strain ES-2)</name>
    <name type="common">Gallionella ferruginea capsiferriformans (strain ES-2)</name>
    <dbReference type="NCBI Taxonomy" id="395494"/>
    <lineage>
        <taxon>Bacteria</taxon>
        <taxon>Pseudomonadati</taxon>
        <taxon>Pseudomonadota</taxon>
        <taxon>Betaproteobacteria</taxon>
        <taxon>Nitrosomonadales</taxon>
        <taxon>Gallionellaceae</taxon>
        <taxon>Gallionella</taxon>
    </lineage>
</organism>
<evidence type="ECO:0000256" key="6">
    <source>
        <dbReference type="ARBA" id="ARBA00023146"/>
    </source>
</evidence>
<dbReference type="InterPro" id="IPR049940">
    <property type="entry name" value="GluQ/Sye"/>
</dbReference>
<evidence type="ECO:0000256" key="2">
    <source>
        <dbReference type="ARBA" id="ARBA00022723"/>
    </source>
</evidence>
<proteinExistence type="inferred from homology"/>
<dbReference type="PANTHER" id="PTHR43311:SF1">
    <property type="entry name" value="GLUTAMYL-Q TRNA(ASP) SYNTHETASE"/>
    <property type="match status" value="1"/>
</dbReference>
<dbReference type="GO" id="GO:0006424">
    <property type="term" value="P:glutamyl-tRNA aminoacylation"/>
    <property type="evidence" value="ECO:0007669"/>
    <property type="project" value="InterPro"/>
</dbReference>
<name>D9SIU1_GALCS</name>
<dbReference type="InterPro" id="IPR020058">
    <property type="entry name" value="Glu/Gln-tRNA-synth_Ib_cat-dom"/>
</dbReference>
<dbReference type="GO" id="GO:0008270">
    <property type="term" value="F:zinc ion binding"/>
    <property type="evidence" value="ECO:0007669"/>
    <property type="project" value="UniProtKB-UniRule"/>
</dbReference>
<feature type="binding site" evidence="7">
    <location>
        <position position="198"/>
    </location>
    <ligand>
        <name>L-glutamate</name>
        <dbReference type="ChEBI" id="CHEBI:29985"/>
    </ligand>
</feature>
<evidence type="ECO:0000313" key="10">
    <source>
        <dbReference type="EMBL" id="ADL56254.1"/>
    </source>
</evidence>
<feature type="domain" description="Glutamyl/glutaminyl-tRNA synthetase class Ib catalytic" evidence="9">
    <location>
        <begin position="8"/>
        <end position="246"/>
    </location>
</feature>
<comment type="function">
    <text evidence="7">Catalyzes the tRNA-independent activation of glutamate in presence of ATP and the subsequent transfer of glutamate onto a tRNA(Asp). Glutamate is transferred on the 2-amino-5-(4,5-dihydroxy-2-cyclopenten-1-yl) moiety of the queuosine in the wobble position of the QUC anticodon.</text>
</comment>
<evidence type="ECO:0000256" key="5">
    <source>
        <dbReference type="ARBA" id="ARBA00022840"/>
    </source>
</evidence>
<dbReference type="SUPFAM" id="SSF52374">
    <property type="entry name" value="Nucleotidylyl transferase"/>
    <property type="match status" value="1"/>
</dbReference>
<feature type="binding site" evidence="7">
    <location>
        <position position="102"/>
    </location>
    <ligand>
        <name>Zn(2+)</name>
        <dbReference type="ChEBI" id="CHEBI:29105"/>
    </ligand>
</feature>
<keyword evidence="1 7" id="KW-0436">Ligase</keyword>
<dbReference type="FunFam" id="3.40.50.620:FF:000093">
    <property type="entry name" value="Glutamyl-Q tRNA(Asp) synthetase"/>
    <property type="match status" value="1"/>
</dbReference>
<feature type="binding site" evidence="7">
    <location>
        <begin position="10"/>
        <end position="14"/>
    </location>
    <ligand>
        <name>L-glutamate</name>
        <dbReference type="ChEBI" id="CHEBI:29985"/>
    </ligand>
</feature>
<dbReference type="NCBIfam" id="NF004314">
    <property type="entry name" value="PRK05710.1-3"/>
    <property type="match status" value="1"/>
</dbReference>
<evidence type="ECO:0000256" key="7">
    <source>
        <dbReference type="HAMAP-Rule" id="MF_01428"/>
    </source>
</evidence>
<dbReference type="InterPro" id="IPR022380">
    <property type="entry name" value="Glu-Q_tRNA(Asp)_Synthase"/>
</dbReference>
<keyword evidence="3 7" id="KW-0547">Nucleotide-binding</keyword>
<dbReference type="NCBIfam" id="NF004313">
    <property type="entry name" value="PRK05710.1-2"/>
    <property type="match status" value="1"/>
</dbReference>
<dbReference type="InterPro" id="IPR000924">
    <property type="entry name" value="Glu/Gln-tRNA-synth"/>
</dbReference>
<dbReference type="Pfam" id="PF00749">
    <property type="entry name" value="tRNA-synt_1c"/>
    <property type="match status" value="1"/>
</dbReference>
<evidence type="ECO:0000256" key="8">
    <source>
        <dbReference type="RuleBase" id="RU363037"/>
    </source>
</evidence>
<dbReference type="PANTHER" id="PTHR43311">
    <property type="entry name" value="GLUTAMATE--TRNA LIGASE"/>
    <property type="match status" value="1"/>
</dbReference>
<dbReference type="HOGENOM" id="CLU_015768_0_1_4"/>
<dbReference type="Gene3D" id="3.40.50.620">
    <property type="entry name" value="HUPs"/>
    <property type="match status" value="1"/>
</dbReference>
<keyword evidence="11" id="KW-1185">Reference proteome</keyword>
<dbReference type="GO" id="GO:0004818">
    <property type="term" value="F:glutamate-tRNA ligase activity"/>
    <property type="evidence" value="ECO:0007669"/>
    <property type="project" value="TreeGrafter"/>
</dbReference>
<dbReference type="GO" id="GO:0005829">
    <property type="term" value="C:cytosol"/>
    <property type="evidence" value="ECO:0007669"/>
    <property type="project" value="TreeGrafter"/>
</dbReference>
<feature type="binding site" evidence="7">
    <location>
        <position position="239"/>
    </location>
    <ligand>
        <name>ATP</name>
        <dbReference type="ChEBI" id="CHEBI:30616"/>
    </ligand>
</feature>